<sequence>MSVNLDSWESNLDSWERDSWESITEQVELVFRKDHDPFFTKNYLDIITRIIGTLLGRTKIMIVETALVLPEPICTIKKYVYLSIPLIALYINQPVQLPDTRARVCKNFNIFEAVQMIERKSKKHQRTTNAHGKHIIDFTTYSNKTLFEDNSHDIYTDTYTANDMVVLVQLYCIVIMIQHWWKHHTLGTVPPSHRNFRAIELAKQKRKIKHNNDIIHSTTDDDDDDESDSVFNNVNNVSEIEI</sequence>
<evidence type="ECO:0000313" key="2">
    <source>
        <dbReference type="EMBL" id="AHW98252.1"/>
    </source>
</evidence>
<feature type="compositionally biased region" description="Low complexity" evidence="1">
    <location>
        <begin position="229"/>
        <end position="242"/>
    </location>
</feature>
<proteinExistence type="predicted"/>
<name>X5GW93_9VIRU</name>
<reference evidence="2" key="1">
    <citation type="journal article" date="2014" name="J. Virol.">
        <title>Brown planthopper nudivirus DNA integrated in its host genome.</title>
        <authorList>
            <person name="Cheng R.L."/>
            <person name="Xi Y."/>
            <person name="Lou Y.H."/>
            <person name="Wang Z."/>
            <person name="Xu J.Y."/>
            <person name="Xu H.J."/>
            <person name="Zhang C.X."/>
        </authorList>
    </citation>
    <scope>NUCLEOTIDE SEQUENCE</scope>
    <source>
        <strain evidence="2">Hangzhou</strain>
    </source>
</reference>
<dbReference type="EMBL" id="KJ566534">
    <property type="protein sequence ID" value="AHW98252.1"/>
    <property type="molecule type" value="Genomic_DNA"/>
</dbReference>
<organism evidence="2">
    <name type="scientific">Nilaparvata lugens endogenous nudivirus</name>
    <dbReference type="NCBI Taxonomy" id="1487700"/>
    <lineage>
        <taxon>Viruses</taxon>
        <taxon>Viruses incertae sedis</taxon>
        <taxon>Naldaviricetes</taxon>
        <taxon>Lefavirales</taxon>
        <taxon>Nudiviridae</taxon>
    </lineage>
</organism>
<reference evidence="2" key="2">
    <citation type="submission" date="2014-03" db="EMBL/GenBank/DDBJ databases">
        <authorList>
            <person name="Cheng R."/>
            <person name="Zhang C.-X."/>
        </authorList>
    </citation>
    <scope>NUCLEOTIDE SEQUENCE</scope>
    <source>
        <strain evidence="2">Hangzhou</strain>
    </source>
</reference>
<accession>X5GW93</accession>
<feature type="region of interest" description="Disordered" evidence="1">
    <location>
        <begin position="210"/>
        <end position="242"/>
    </location>
</feature>
<protein>
    <submittedName>
        <fullName evidence="2">GrBNV_gp60-like protein</fullName>
    </submittedName>
</protein>
<evidence type="ECO:0000256" key="1">
    <source>
        <dbReference type="SAM" id="MobiDB-lite"/>
    </source>
</evidence>